<organism evidence="1 2">
    <name type="scientific">Paralvinella palmiformis</name>
    <dbReference type="NCBI Taxonomy" id="53620"/>
    <lineage>
        <taxon>Eukaryota</taxon>
        <taxon>Metazoa</taxon>
        <taxon>Spiralia</taxon>
        <taxon>Lophotrochozoa</taxon>
        <taxon>Annelida</taxon>
        <taxon>Polychaeta</taxon>
        <taxon>Sedentaria</taxon>
        <taxon>Canalipalpata</taxon>
        <taxon>Terebellida</taxon>
        <taxon>Terebelliformia</taxon>
        <taxon>Alvinellidae</taxon>
        <taxon>Paralvinella</taxon>
    </lineage>
</organism>
<keyword evidence="2" id="KW-1185">Reference proteome</keyword>
<accession>A0AAD9MXP2</accession>
<reference evidence="1" key="1">
    <citation type="journal article" date="2023" name="Mol. Biol. Evol.">
        <title>Third-Generation Sequencing Reveals the Adaptive Role of the Epigenome in Three Deep-Sea Polychaetes.</title>
        <authorList>
            <person name="Perez M."/>
            <person name="Aroh O."/>
            <person name="Sun Y."/>
            <person name="Lan Y."/>
            <person name="Juniper S.K."/>
            <person name="Young C.R."/>
            <person name="Angers B."/>
            <person name="Qian P.Y."/>
        </authorList>
    </citation>
    <scope>NUCLEOTIDE SEQUENCE</scope>
    <source>
        <strain evidence="1">P08H-3</strain>
    </source>
</reference>
<proteinExistence type="predicted"/>
<evidence type="ECO:0000313" key="2">
    <source>
        <dbReference type="Proteomes" id="UP001208570"/>
    </source>
</evidence>
<gene>
    <name evidence="1" type="ORF">LSH36_547g04017</name>
</gene>
<dbReference type="Proteomes" id="UP001208570">
    <property type="component" value="Unassembled WGS sequence"/>
</dbReference>
<sequence length="78" mass="9114">MERLKSLRCQMNFEDILTSTYVVYSNLETTCKSGYSLFPVTEITKITCTYPTIAVLDKIFSKHEFQDYSTQEKRTVEV</sequence>
<dbReference type="EMBL" id="JAODUP010000547">
    <property type="protein sequence ID" value="KAK2147566.1"/>
    <property type="molecule type" value="Genomic_DNA"/>
</dbReference>
<name>A0AAD9MXP2_9ANNE</name>
<evidence type="ECO:0000313" key="1">
    <source>
        <dbReference type="EMBL" id="KAK2147566.1"/>
    </source>
</evidence>
<dbReference type="AlphaFoldDB" id="A0AAD9MXP2"/>
<protein>
    <submittedName>
        <fullName evidence="1">Uncharacterized protein</fullName>
    </submittedName>
</protein>
<comment type="caution">
    <text evidence="1">The sequence shown here is derived from an EMBL/GenBank/DDBJ whole genome shotgun (WGS) entry which is preliminary data.</text>
</comment>